<sequence length="222" mass="24579">MLLVPMSLTLSTAAFVDLPLKERQCGLKLMQLMSGLSSERYWIATYATDLLTHVVSSLACGIPMLVFDKDVWACRDHYKLGTVWNVILSVFAPRTVSTFRPKGDVDNYVEMATLPLRIIPQFTLARGTGQLRSAHLERAACCHLGARFYQFVCAFGFQPTNDLQTQAVARMLMCCAGTDARRRASCQQHGENCRPSGTAAEPEPTPLSLLTPECLFRIPAFG</sequence>
<keyword evidence="3" id="KW-1133">Transmembrane helix</keyword>
<feature type="domain" description="ABC-2 type transporter transmembrane" evidence="5">
    <location>
        <begin position="2"/>
        <end position="88"/>
    </location>
</feature>
<keyword evidence="7" id="KW-1185">Reference proteome</keyword>
<keyword evidence="4" id="KW-0472">Membrane</keyword>
<name>A0A9J6GLL8_HAELO</name>
<evidence type="ECO:0000256" key="2">
    <source>
        <dbReference type="ARBA" id="ARBA00022692"/>
    </source>
</evidence>
<dbReference type="OrthoDB" id="6489141at2759"/>
<dbReference type="Pfam" id="PF12698">
    <property type="entry name" value="ABC2_membrane_3"/>
    <property type="match status" value="1"/>
</dbReference>
<dbReference type="GO" id="GO:0016020">
    <property type="term" value="C:membrane"/>
    <property type="evidence" value="ECO:0007669"/>
    <property type="project" value="UniProtKB-SubCell"/>
</dbReference>
<dbReference type="EMBL" id="JABSTR010000008">
    <property type="protein sequence ID" value="KAH9376493.1"/>
    <property type="molecule type" value="Genomic_DNA"/>
</dbReference>
<evidence type="ECO:0000259" key="5">
    <source>
        <dbReference type="Pfam" id="PF12698"/>
    </source>
</evidence>
<dbReference type="GO" id="GO:0140359">
    <property type="term" value="F:ABC-type transporter activity"/>
    <property type="evidence" value="ECO:0007669"/>
    <property type="project" value="InterPro"/>
</dbReference>
<proteinExistence type="predicted"/>
<evidence type="ECO:0000313" key="7">
    <source>
        <dbReference type="Proteomes" id="UP000821853"/>
    </source>
</evidence>
<protein>
    <recommendedName>
        <fullName evidence="5">ABC-2 type transporter transmembrane domain-containing protein</fullName>
    </recommendedName>
</protein>
<reference evidence="6 7" key="1">
    <citation type="journal article" date="2020" name="Cell">
        <title>Large-Scale Comparative Analyses of Tick Genomes Elucidate Their Genetic Diversity and Vector Capacities.</title>
        <authorList>
            <consortium name="Tick Genome and Microbiome Consortium (TIGMIC)"/>
            <person name="Jia N."/>
            <person name="Wang J."/>
            <person name="Shi W."/>
            <person name="Du L."/>
            <person name="Sun Y."/>
            <person name="Zhan W."/>
            <person name="Jiang J.F."/>
            <person name="Wang Q."/>
            <person name="Zhang B."/>
            <person name="Ji P."/>
            <person name="Bell-Sakyi L."/>
            <person name="Cui X.M."/>
            <person name="Yuan T.T."/>
            <person name="Jiang B.G."/>
            <person name="Yang W.F."/>
            <person name="Lam T.T."/>
            <person name="Chang Q.C."/>
            <person name="Ding S.J."/>
            <person name="Wang X.J."/>
            <person name="Zhu J.G."/>
            <person name="Ruan X.D."/>
            <person name="Zhao L."/>
            <person name="Wei J.T."/>
            <person name="Ye R.Z."/>
            <person name="Que T.C."/>
            <person name="Du C.H."/>
            <person name="Zhou Y.H."/>
            <person name="Cheng J.X."/>
            <person name="Dai P.F."/>
            <person name="Guo W.B."/>
            <person name="Han X.H."/>
            <person name="Huang E.J."/>
            <person name="Li L.F."/>
            <person name="Wei W."/>
            <person name="Gao Y.C."/>
            <person name="Liu J.Z."/>
            <person name="Shao H.Z."/>
            <person name="Wang X."/>
            <person name="Wang C.C."/>
            <person name="Yang T.C."/>
            <person name="Huo Q.B."/>
            <person name="Li W."/>
            <person name="Chen H.Y."/>
            <person name="Chen S.E."/>
            <person name="Zhou L.G."/>
            <person name="Ni X.B."/>
            <person name="Tian J.H."/>
            <person name="Sheng Y."/>
            <person name="Liu T."/>
            <person name="Pan Y.S."/>
            <person name="Xia L.Y."/>
            <person name="Li J."/>
            <person name="Zhao F."/>
            <person name="Cao W.C."/>
        </authorList>
    </citation>
    <scope>NUCLEOTIDE SEQUENCE [LARGE SCALE GENOMIC DNA]</scope>
    <source>
        <strain evidence="6">HaeL-2018</strain>
    </source>
</reference>
<evidence type="ECO:0000256" key="1">
    <source>
        <dbReference type="ARBA" id="ARBA00004141"/>
    </source>
</evidence>
<gene>
    <name evidence="6" type="ORF">HPB48_006578</name>
</gene>
<evidence type="ECO:0000256" key="4">
    <source>
        <dbReference type="ARBA" id="ARBA00023136"/>
    </source>
</evidence>
<keyword evidence="2" id="KW-0812">Transmembrane</keyword>
<comment type="caution">
    <text evidence="6">The sequence shown here is derived from an EMBL/GenBank/DDBJ whole genome shotgun (WGS) entry which is preliminary data.</text>
</comment>
<organism evidence="6 7">
    <name type="scientific">Haemaphysalis longicornis</name>
    <name type="common">Bush tick</name>
    <dbReference type="NCBI Taxonomy" id="44386"/>
    <lineage>
        <taxon>Eukaryota</taxon>
        <taxon>Metazoa</taxon>
        <taxon>Ecdysozoa</taxon>
        <taxon>Arthropoda</taxon>
        <taxon>Chelicerata</taxon>
        <taxon>Arachnida</taxon>
        <taxon>Acari</taxon>
        <taxon>Parasitiformes</taxon>
        <taxon>Ixodida</taxon>
        <taxon>Ixodoidea</taxon>
        <taxon>Ixodidae</taxon>
        <taxon>Haemaphysalinae</taxon>
        <taxon>Haemaphysalis</taxon>
    </lineage>
</organism>
<evidence type="ECO:0000256" key="3">
    <source>
        <dbReference type="ARBA" id="ARBA00022989"/>
    </source>
</evidence>
<accession>A0A9J6GLL8</accession>
<dbReference type="InterPro" id="IPR013525">
    <property type="entry name" value="ABC2_TM"/>
</dbReference>
<dbReference type="AlphaFoldDB" id="A0A9J6GLL8"/>
<dbReference type="Proteomes" id="UP000821853">
    <property type="component" value="Unassembled WGS sequence"/>
</dbReference>
<comment type="subcellular location">
    <subcellularLocation>
        <location evidence="1">Membrane</location>
        <topology evidence="1">Multi-pass membrane protein</topology>
    </subcellularLocation>
</comment>
<dbReference type="VEuPathDB" id="VectorBase:HLOH_046634"/>
<evidence type="ECO:0000313" key="6">
    <source>
        <dbReference type="EMBL" id="KAH9376493.1"/>
    </source>
</evidence>